<dbReference type="EMBL" id="DVJP01000077">
    <property type="protein sequence ID" value="HIS77519.1"/>
    <property type="molecule type" value="Genomic_DNA"/>
</dbReference>
<keyword evidence="3" id="KW-0804">Transcription</keyword>
<protein>
    <submittedName>
        <fullName evidence="5">AraC family transcriptional regulator</fullName>
    </submittedName>
</protein>
<dbReference type="SUPFAM" id="SSF46689">
    <property type="entry name" value="Homeodomain-like"/>
    <property type="match status" value="2"/>
</dbReference>
<name>A0A9D1FPW3_9FIRM</name>
<dbReference type="InterPro" id="IPR003313">
    <property type="entry name" value="AraC-bd"/>
</dbReference>
<reference evidence="5" key="1">
    <citation type="submission" date="2020-10" db="EMBL/GenBank/DDBJ databases">
        <authorList>
            <person name="Gilroy R."/>
        </authorList>
    </citation>
    <scope>NUCLEOTIDE SEQUENCE</scope>
    <source>
        <strain evidence="5">CHK199-13235</strain>
    </source>
</reference>
<dbReference type="PANTHER" id="PTHR43280">
    <property type="entry name" value="ARAC-FAMILY TRANSCRIPTIONAL REGULATOR"/>
    <property type="match status" value="1"/>
</dbReference>
<dbReference type="InterPro" id="IPR037923">
    <property type="entry name" value="HTH-like"/>
</dbReference>
<evidence type="ECO:0000313" key="6">
    <source>
        <dbReference type="Proteomes" id="UP000824002"/>
    </source>
</evidence>
<dbReference type="PANTHER" id="PTHR43280:SF28">
    <property type="entry name" value="HTH-TYPE TRANSCRIPTIONAL ACTIVATOR RHAS"/>
    <property type="match status" value="1"/>
</dbReference>
<dbReference type="AlphaFoldDB" id="A0A9D1FPW3"/>
<dbReference type="InterPro" id="IPR014710">
    <property type="entry name" value="RmlC-like_jellyroll"/>
</dbReference>
<dbReference type="InterPro" id="IPR018062">
    <property type="entry name" value="HTH_AraC-typ_CS"/>
</dbReference>
<keyword evidence="1" id="KW-0805">Transcription regulation</keyword>
<sequence length="281" mass="31350">MKQQGRDRQEFTEGEICLPGAAFFGHNLSVRAEAPLGTHSHPHCTEVVLVVRGEQVYEAGNRTYTAAPGTAFVTFPGEPHQNGGRYSSVSEFYWFQVDIRAENFLGLAAPYGELLRHAVASCREHLLPVGPEVLSAAKQCHGALMEGADPIRLAGLFCCMTAGIFLERKSQSGSDSLIRHIQEYIEENIEEELSLSQLAARFSLSESGLQHRFRRETGDSLRSYINQRRIERAKVLLEEGKSVTETAMALNFSSSDYFSTVFRRYTNVPPTRWTAKIFGAK</sequence>
<reference evidence="5" key="2">
    <citation type="journal article" date="2021" name="PeerJ">
        <title>Extensive microbial diversity within the chicken gut microbiome revealed by metagenomics and culture.</title>
        <authorList>
            <person name="Gilroy R."/>
            <person name="Ravi A."/>
            <person name="Getino M."/>
            <person name="Pursley I."/>
            <person name="Horton D.L."/>
            <person name="Alikhan N.F."/>
            <person name="Baker D."/>
            <person name="Gharbi K."/>
            <person name="Hall N."/>
            <person name="Watson M."/>
            <person name="Adriaenssens E.M."/>
            <person name="Foster-Nyarko E."/>
            <person name="Jarju S."/>
            <person name="Secka A."/>
            <person name="Antonio M."/>
            <person name="Oren A."/>
            <person name="Chaudhuri R.R."/>
            <person name="La Ragione R."/>
            <person name="Hildebrand F."/>
            <person name="Pallen M.J."/>
        </authorList>
    </citation>
    <scope>NUCLEOTIDE SEQUENCE</scope>
    <source>
        <strain evidence="5">CHK199-13235</strain>
    </source>
</reference>
<dbReference type="InterPro" id="IPR009057">
    <property type="entry name" value="Homeodomain-like_sf"/>
</dbReference>
<proteinExistence type="predicted"/>
<dbReference type="SUPFAM" id="SSF51215">
    <property type="entry name" value="Regulatory protein AraC"/>
    <property type="match status" value="1"/>
</dbReference>
<evidence type="ECO:0000313" key="5">
    <source>
        <dbReference type="EMBL" id="HIS77519.1"/>
    </source>
</evidence>
<feature type="domain" description="HTH araC/xylS-type" evidence="4">
    <location>
        <begin position="179"/>
        <end position="276"/>
    </location>
</feature>
<dbReference type="Proteomes" id="UP000824002">
    <property type="component" value="Unassembled WGS sequence"/>
</dbReference>
<dbReference type="Gene3D" id="1.10.10.60">
    <property type="entry name" value="Homeodomain-like"/>
    <property type="match status" value="2"/>
</dbReference>
<accession>A0A9D1FPW3</accession>
<dbReference type="SMART" id="SM00342">
    <property type="entry name" value="HTH_ARAC"/>
    <property type="match status" value="1"/>
</dbReference>
<gene>
    <name evidence="5" type="ORF">IAB51_12035</name>
</gene>
<comment type="caution">
    <text evidence="5">The sequence shown here is derived from an EMBL/GenBank/DDBJ whole genome shotgun (WGS) entry which is preliminary data.</text>
</comment>
<dbReference type="PROSITE" id="PS00041">
    <property type="entry name" value="HTH_ARAC_FAMILY_1"/>
    <property type="match status" value="1"/>
</dbReference>
<dbReference type="Pfam" id="PF12833">
    <property type="entry name" value="HTH_18"/>
    <property type="match status" value="1"/>
</dbReference>
<dbReference type="GO" id="GO:0003700">
    <property type="term" value="F:DNA-binding transcription factor activity"/>
    <property type="evidence" value="ECO:0007669"/>
    <property type="project" value="InterPro"/>
</dbReference>
<dbReference type="GO" id="GO:0043565">
    <property type="term" value="F:sequence-specific DNA binding"/>
    <property type="evidence" value="ECO:0007669"/>
    <property type="project" value="InterPro"/>
</dbReference>
<organism evidence="5 6">
    <name type="scientific">Candidatus Merdivicinus excrementipullorum</name>
    <dbReference type="NCBI Taxonomy" id="2840867"/>
    <lineage>
        <taxon>Bacteria</taxon>
        <taxon>Bacillati</taxon>
        <taxon>Bacillota</taxon>
        <taxon>Clostridia</taxon>
        <taxon>Eubacteriales</taxon>
        <taxon>Oscillospiraceae</taxon>
        <taxon>Oscillospiraceae incertae sedis</taxon>
        <taxon>Candidatus Merdivicinus</taxon>
    </lineage>
</organism>
<evidence type="ECO:0000256" key="3">
    <source>
        <dbReference type="ARBA" id="ARBA00023163"/>
    </source>
</evidence>
<dbReference type="Gene3D" id="2.60.120.10">
    <property type="entry name" value="Jelly Rolls"/>
    <property type="match status" value="1"/>
</dbReference>
<dbReference type="Pfam" id="PF02311">
    <property type="entry name" value="AraC_binding"/>
    <property type="match status" value="1"/>
</dbReference>
<keyword evidence="2" id="KW-0238">DNA-binding</keyword>
<dbReference type="PROSITE" id="PS01124">
    <property type="entry name" value="HTH_ARAC_FAMILY_2"/>
    <property type="match status" value="1"/>
</dbReference>
<evidence type="ECO:0000256" key="2">
    <source>
        <dbReference type="ARBA" id="ARBA00023125"/>
    </source>
</evidence>
<dbReference type="InterPro" id="IPR018060">
    <property type="entry name" value="HTH_AraC"/>
</dbReference>
<evidence type="ECO:0000259" key="4">
    <source>
        <dbReference type="PROSITE" id="PS01124"/>
    </source>
</evidence>
<evidence type="ECO:0000256" key="1">
    <source>
        <dbReference type="ARBA" id="ARBA00023015"/>
    </source>
</evidence>